<dbReference type="EMBL" id="JAIWYP010000015">
    <property type="protein sequence ID" value="KAH3703945.1"/>
    <property type="molecule type" value="Genomic_DNA"/>
</dbReference>
<organism evidence="1 2">
    <name type="scientific">Dreissena polymorpha</name>
    <name type="common">Zebra mussel</name>
    <name type="synonym">Mytilus polymorpha</name>
    <dbReference type="NCBI Taxonomy" id="45954"/>
    <lineage>
        <taxon>Eukaryota</taxon>
        <taxon>Metazoa</taxon>
        <taxon>Spiralia</taxon>
        <taxon>Lophotrochozoa</taxon>
        <taxon>Mollusca</taxon>
        <taxon>Bivalvia</taxon>
        <taxon>Autobranchia</taxon>
        <taxon>Heteroconchia</taxon>
        <taxon>Euheterodonta</taxon>
        <taxon>Imparidentia</taxon>
        <taxon>Neoheterodontei</taxon>
        <taxon>Myida</taxon>
        <taxon>Dreissenoidea</taxon>
        <taxon>Dreissenidae</taxon>
        <taxon>Dreissena</taxon>
    </lineage>
</organism>
<protein>
    <submittedName>
        <fullName evidence="1">Uncharacterized protein</fullName>
    </submittedName>
</protein>
<accession>A0A9D3YRP4</accession>
<reference evidence="1" key="1">
    <citation type="journal article" date="2019" name="bioRxiv">
        <title>The Genome of the Zebra Mussel, Dreissena polymorpha: A Resource for Invasive Species Research.</title>
        <authorList>
            <person name="McCartney M.A."/>
            <person name="Auch B."/>
            <person name="Kono T."/>
            <person name="Mallez S."/>
            <person name="Zhang Y."/>
            <person name="Obille A."/>
            <person name="Becker A."/>
            <person name="Abrahante J.E."/>
            <person name="Garbe J."/>
            <person name="Badalamenti J.P."/>
            <person name="Herman A."/>
            <person name="Mangelson H."/>
            <person name="Liachko I."/>
            <person name="Sullivan S."/>
            <person name="Sone E.D."/>
            <person name="Koren S."/>
            <person name="Silverstein K.A.T."/>
            <person name="Beckman K.B."/>
            <person name="Gohl D.M."/>
        </authorList>
    </citation>
    <scope>NUCLEOTIDE SEQUENCE</scope>
    <source>
        <strain evidence="1">Duluth1</strain>
        <tissue evidence="1">Whole animal</tissue>
    </source>
</reference>
<name>A0A9D3YRP4_DREPO</name>
<evidence type="ECO:0000313" key="1">
    <source>
        <dbReference type="EMBL" id="KAH3703945.1"/>
    </source>
</evidence>
<proteinExistence type="predicted"/>
<comment type="caution">
    <text evidence="1">The sequence shown here is derived from an EMBL/GenBank/DDBJ whole genome shotgun (WGS) entry which is preliminary data.</text>
</comment>
<dbReference type="AlphaFoldDB" id="A0A9D3YRP4"/>
<dbReference type="Proteomes" id="UP000828390">
    <property type="component" value="Unassembled WGS sequence"/>
</dbReference>
<evidence type="ECO:0000313" key="2">
    <source>
        <dbReference type="Proteomes" id="UP000828390"/>
    </source>
</evidence>
<sequence>MIFSLMWVYVGSTSHDTVIFWVQAPAVAYQPRSIPVCSCRLTGENRDDAYKFVYAVTLFPSAALVEAGQQHGRVPVNHGLATSPGGAPVKAGSVPAEPRYTTPAEQRFNPGGAPVNAGGVPAALVYTDVKVRDLLTPCKL</sequence>
<reference evidence="1" key="2">
    <citation type="submission" date="2020-11" db="EMBL/GenBank/DDBJ databases">
        <authorList>
            <person name="McCartney M.A."/>
            <person name="Auch B."/>
            <person name="Kono T."/>
            <person name="Mallez S."/>
            <person name="Becker A."/>
            <person name="Gohl D.M."/>
            <person name="Silverstein K.A.T."/>
            <person name="Koren S."/>
            <person name="Bechman K.B."/>
            <person name="Herman A."/>
            <person name="Abrahante J.E."/>
            <person name="Garbe J."/>
        </authorList>
    </citation>
    <scope>NUCLEOTIDE SEQUENCE</scope>
    <source>
        <strain evidence="1">Duluth1</strain>
        <tissue evidence="1">Whole animal</tissue>
    </source>
</reference>
<gene>
    <name evidence="1" type="ORF">DPMN_078997</name>
</gene>
<keyword evidence="2" id="KW-1185">Reference proteome</keyword>